<accession>A0A1Z4JT77</accession>
<organism evidence="2 3">
    <name type="scientific">Leptolyngbya boryana NIES-2135</name>
    <dbReference type="NCBI Taxonomy" id="1973484"/>
    <lineage>
        <taxon>Bacteria</taxon>
        <taxon>Bacillati</taxon>
        <taxon>Cyanobacteriota</taxon>
        <taxon>Cyanophyceae</taxon>
        <taxon>Leptolyngbyales</taxon>
        <taxon>Leptolyngbyaceae</taxon>
        <taxon>Leptolyngbya group</taxon>
        <taxon>Leptolyngbya</taxon>
    </lineage>
</organism>
<evidence type="ECO:0000259" key="1">
    <source>
        <dbReference type="Pfam" id="PF12770"/>
    </source>
</evidence>
<reference evidence="2 3" key="1">
    <citation type="submission" date="2017-06" db="EMBL/GenBank/DDBJ databases">
        <title>Genome sequencing of cyanobaciteial culture collection at National Institute for Environmental Studies (NIES).</title>
        <authorList>
            <person name="Hirose Y."/>
            <person name="Shimura Y."/>
            <person name="Fujisawa T."/>
            <person name="Nakamura Y."/>
            <person name="Kawachi M."/>
        </authorList>
    </citation>
    <scope>NUCLEOTIDE SEQUENCE [LARGE SCALE GENOMIC DNA]</scope>
    <source>
        <strain evidence="2 3">NIES-2135</strain>
        <plasmid evidence="3">Plasmid Plasmid2 dna</plasmid>
    </source>
</reference>
<dbReference type="InterPro" id="IPR011990">
    <property type="entry name" value="TPR-like_helical_dom_sf"/>
</dbReference>
<dbReference type="AlphaFoldDB" id="A0A1Z4JT77"/>
<keyword evidence="2" id="KW-0614">Plasmid</keyword>
<dbReference type="SUPFAM" id="SSF48452">
    <property type="entry name" value="TPR-like"/>
    <property type="match status" value="1"/>
</dbReference>
<evidence type="ECO:0000313" key="2">
    <source>
        <dbReference type="EMBL" id="BAY59896.1"/>
    </source>
</evidence>
<keyword evidence="3" id="KW-1185">Reference proteome</keyword>
<protein>
    <submittedName>
        <fullName evidence="2">TPR repeat protein</fullName>
    </submittedName>
</protein>
<dbReference type="EMBL" id="AP018205">
    <property type="protein sequence ID" value="BAY59896.1"/>
    <property type="molecule type" value="Genomic_DNA"/>
</dbReference>
<name>A0A1Z4JT77_LEPBY</name>
<dbReference type="InterPro" id="IPR024983">
    <property type="entry name" value="CHAT_dom"/>
</dbReference>
<evidence type="ECO:0000313" key="3">
    <source>
        <dbReference type="Proteomes" id="UP000217895"/>
    </source>
</evidence>
<dbReference type="Pfam" id="PF12770">
    <property type="entry name" value="CHAT"/>
    <property type="match status" value="1"/>
</dbReference>
<dbReference type="PANTHER" id="PTHR10098">
    <property type="entry name" value="RAPSYN-RELATED"/>
    <property type="match status" value="1"/>
</dbReference>
<proteinExistence type="predicted"/>
<gene>
    <name evidence="2" type="ORF">NIES2135_67730</name>
</gene>
<dbReference type="Proteomes" id="UP000217895">
    <property type="component" value="Plasmid Plasmid2 dna"/>
</dbReference>
<dbReference type="Gene3D" id="1.25.40.10">
    <property type="entry name" value="Tetratricopeptide repeat domain"/>
    <property type="match status" value="1"/>
</dbReference>
<feature type="domain" description="CHAT" evidence="1">
    <location>
        <begin position="559"/>
        <end position="833"/>
    </location>
</feature>
<sequence length="834" mass="92917">MSRIHRILISLFMGLCLVVGLSWLPQIGNFARAQVNQPIDPSVLTNEGFAHFNAGDAATALKTWKRAAELYHQQGSQDGQLGNLVNQSLAMRSLGQFPQACQVLARDVLKLSDSLCFKQLYRSNTSAQEFTTVITQLQFTPISQLALYHLSEMLRLIGDFPNAKVALETLLKQTSKQPSIQEIYLSFGNLECASFLQLRAKLARSAAFDEFGTILIQLCNQVEKALQYYQLAARTDVTREIAQLNELSFLANLTKWLQTQQSHDLPELQKLAQTVTERRKVLLPIVLQSDFTELSEIDRIYARLNLVNSLLEFSEEKTAQSFANAIWSEATAALQASQYLQNQRAISFSLGALGRISAKSKNFSTAQTQLIEAMAIAQSISAWDVAYQWQKELALIAKQQDNIQSALKYYGAAIDSLDQVRGNLLSITPDLQFSFQDQVEPIYRDFMALLVSQPNPNLRRVIQTYERLKLAELENFLQCGKLELMPLSQKSPTSKSTLFYILDLDQTVGVIVQTENQMKYYTANAETVRNSVDGLIFNLQNAVQDTELKLPSESVLRSYSEPLYRQLIAPAEQAKLVDEKSSLVFIMDTAFQGIPLGLLHDGTDYLIAHYPMSLSIGSHLRATPHRDNKLTALVAALSQPSPSFQDPRVRSLKLPLSNVESEVQAIQAILPVTKLLNERFTLAKFQSDLSKSSYNIVHIATHGQFSSSPDETFLIGWDQLITAPQFSSLLKSRFQPNAGLDLLVLSACQTAQGDKRSPLGLAGIAAQSGAKTTLASLWLIDDTATAIFIRHFYENLKSGQTAEIALQQAQMKLRQTSAYSNPYFWSAFVLIGAA</sequence>
<geneLocation type="plasmid" evidence="2">
    <name>plasmid2</name>
</geneLocation>
<dbReference type="PANTHER" id="PTHR10098:SF112">
    <property type="entry name" value="SLR0380 PROTEIN"/>
    <property type="match status" value="1"/>
</dbReference>